<dbReference type="EMBL" id="JPOX01000001">
    <property type="protein sequence ID" value="KFX53630.1"/>
    <property type="molecule type" value="Genomic_DNA"/>
</dbReference>
<dbReference type="SUPFAM" id="SSF46565">
    <property type="entry name" value="Chaperone J-domain"/>
    <property type="match status" value="1"/>
</dbReference>
<dbReference type="PRINTS" id="PR00625">
    <property type="entry name" value="JDOMAIN"/>
</dbReference>
<dbReference type="InterPro" id="IPR036869">
    <property type="entry name" value="J_dom_sf"/>
</dbReference>
<feature type="transmembrane region" description="Helical" evidence="2">
    <location>
        <begin position="253"/>
        <end position="274"/>
    </location>
</feature>
<keyword evidence="2" id="KW-0472">Membrane</keyword>
<evidence type="ECO:0000313" key="4">
    <source>
        <dbReference type="EMBL" id="KFX53630.1"/>
    </source>
</evidence>
<protein>
    <submittedName>
        <fullName evidence="4">DnAJ-like protein</fullName>
    </submittedName>
</protein>
<dbReference type="SMART" id="SM00271">
    <property type="entry name" value="DnaJ"/>
    <property type="match status" value="1"/>
</dbReference>
<feature type="compositionally biased region" description="Polar residues" evidence="1">
    <location>
        <begin position="137"/>
        <end position="149"/>
    </location>
</feature>
<dbReference type="PANTHER" id="PTHR44873">
    <property type="entry name" value="DNAJ HOMOLOG SUBFAMILY C MEMBER 30, MITOCHONDRIAL"/>
    <property type="match status" value="1"/>
</dbReference>
<evidence type="ECO:0000259" key="3">
    <source>
        <dbReference type="PROSITE" id="PS50076"/>
    </source>
</evidence>
<dbReference type="Pfam" id="PF00226">
    <property type="entry name" value="DnaJ"/>
    <property type="match status" value="1"/>
</dbReference>
<gene>
    <name evidence="4" type="ORF">GQ26_0013970</name>
</gene>
<feature type="domain" description="J" evidence="3">
    <location>
        <begin position="54"/>
        <end position="119"/>
    </location>
</feature>
<organism evidence="4">
    <name type="scientific">Talaromyces marneffei PM1</name>
    <dbReference type="NCBI Taxonomy" id="1077442"/>
    <lineage>
        <taxon>Eukaryota</taxon>
        <taxon>Fungi</taxon>
        <taxon>Dikarya</taxon>
        <taxon>Ascomycota</taxon>
        <taxon>Pezizomycotina</taxon>
        <taxon>Eurotiomycetes</taxon>
        <taxon>Eurotiomycetidae</taxon>
        <taxon>Eurotiales</taxon>
        <taxon>Trichocomaceae</taxon>
        <taxon>Talaromyces</taxon>
        <taxon>Talaromyces sect. Talaromyces</taxon>
    </lineage>
</organism>
<dbReference type="CDD" id="cd06257">
    <property type="entry name" value="DnaJ"/>
    <property type="match status" value="1"/>
</dbReference>
<keyword evidence="2" id="KW-0812">Transmembrane</keyword>
<comment type="caution">
    <text evidence="4">The sequence shown here is derived from an EMBL/GenBank/DDBJ whole genome shotgun (WGS) entry which is preliminary data.</text>
</comment>
<dbReference type="HOGENOM" id="CLU_050546_1_0_1"/>
<name>A0A093VN24_TALMA</name>
<dbReference type="AlphaFoldDB" id="A0A093VN24"/>
<evidence type="ECO:0000256" key="2">
    <source>
        <dbReference type="SAM" id="Phobius"/>
    </source>
</evidence>
<dbReference type="eggNOG" id="KOG0691">
    <property type="taxonomic scope" value="Eukaryota"/>
</dbReference>
<sequence length="277" mass="30789">MPPRLTTLRRLYPSAIYTRNNLNDHLRSHDSSPSFFPAFFSTTKRQYARSHEPTYYEILNVPVTATAAEIKKQFYALSLKHHPDRNRTDPKATERFAIISSAYHILGDSHKRARYDLDHGFGIASTQGGTHTHPVGSHSSAGATYTGSRPASGLSKRRTAFRGPPPSFYAHGGYGRATRQQAPGGAYNGASGTGKQRSDEDPMSFINHNPVWHFNAQGHYKTQKAEDARRKERRSQQIQREREILEAERGGSLVLRFVIVSGILVVTAVFGGLVGGR</sequence>
<proteinExistence type="predicted"/>
<accession>A0A093VN24</accession>
<feature type="region of interest" description="Disordered" evidence="1">
    <location>
        <begin position="126"/>
        <end position="171"/>
    </location>
</feature>
<evidence type="ECO:0000256" key="1">
    <source>
        <dbReference type="SAM" id="MobiDB-lite"/>
    </source>
</evidence>
<dbReference type="Gene3D" id="1.10.287.110">
    <property type="entry name" value="DnaJ domain"/>
    <property type="match status" value="1"/>
</dbReference>
<dbReference type="PANTHER" id="PTHR44873:SF1">
    <property type="entry name" value="DNAJ HOMOLOG SUBFAMILY C MEMBER 30, MITOCHONDRIAL"/>
    <property type="match status" value="1"/>
</dbReference>
<dbReference type="InterPro" id="IPR053025">
    <property type="entry name" value="Mito_ATP_Synthase-Asso"/>
</dbReference>
<dbReference type="PROSITE" id="PS50076">
    <property type="entry name" value="DNAJ_2"/>
    <property type="match status" value="1"/>
</dbReference>
<dbReference type="InterPro" id="IPR001623">
    <property type="entry name" value="DnaJ_domain"/>
</dbReference>
<keyword evidence="2" id="KW-1133">Transmembrane helix</keyword>
<reference evidence="4" key="1">
    <citation type="journal article" date="2014" name="PLoS Genet.">
        <title>Signature Gene Expression Reveals Novel Clues to the Molecular Mechanisms of Dimorphic Transition in Penicillium marneffei.</title>
        <authorList>
            <person name="Yang E."/>
            <person name="Wang G."/>
            <person name="Cai J."/>
            <person name="Woo P.C."/>
            <person name="Lau S.K."/>
            <person name="Yuen K.-Y."/>
            <person name="Chow W.-N."/>
            <person name="Lin X."/>
        </authorList>
    </citation>
    <scope>NUCLEOTIDE SEQUENCE [LARGE SCALE GENOMIC DNA]</scope>
    <source>
        <strain evidence="4">PM1</strain>
    </source>
</reference>